<dbReference type="AlphaFoldDB" id="A0AAV2DES3"/>
<organism evidence="2 3">
    <name type="scientific">Linum trigynum</name>
    <dbReference type="NCBI Taxonomy" id="586398"/>
    <lineage>
        <taxon>Eukaryota</taxon>
        <taxon>Viridiplantae</taxon>
        <taxon>Streptophyta</taxon>
        <taxon>Embryophyta</taxon>
        <taxon>Tracheophyta</taxon>
        <taxon>Spermatophyta</taxon>
        <taxon>Magnoliopsida</taxon>
        <taxon>eudicotyledons</taxon>
        <taxon>Gunneridae</taxon>
        <taxon>Pentapetalae</taxon>
        <taxon>rosids</taxon>
        <taxon>fabids</taxon>
        <taxon>Malpighiales</taxon>
        <taxon>Linaceae</taxon>
        <taxon>Linum</taxon>
    </lineage>
</organism>
<gene>
    <name evidence="2" type="ORF">LTRI10_LOCUS14410</name>
</gene>
<dbReference type="Proteomes" id="UP001497516">
    <property type="component" value="Chromosome 2"/>
</dbReference>
<evidence type="ECO:0000313" key="2">
    <source>
        <dbReference type="EMBL" id="CAL1372398.1"/>
    </source>
</evidence>
<proteinExistence type="predicted"/>
<protein>
    <submittedName>
        <fullName evidence="2">Uncharacterized protein</fullName>
    </submittedName>
</protein>
<name>A0AAV2DES3_9ROSI</name>
<dbReference type="EMBL" id="OZ034815">
    <property type="protein sequence ID" value="CAL1372398.1"/>
    <property type="molecule type" value="Genomic_DNA"/>
</dbReference>
<accession>A0AAV2DES3</accession>
<feature type="region of interest" description="Disordered" evidence="1">
    <location>
        <begin position="1"/>
        <end position="29"/>
    </location>
</feature>
<evidence type="ECO:0000313" key="3">
    <source>
        <dbReference type="Proteomes" id="UP001497516"/>
    </source>
</evidence>
<evidence type="ECO:0000256" key="1">
    <source>
        <dbReference type="SAM" id="MobiDB-lite"/>
    </source>
</evidence>
<reference evidence="2 3" key="1">
    <citation type="submission" date="2024-04" db="EMBL/GenBank/DDBJ databases">
        <authorList>
            <person name="Fracassetti M."/>
        </authorList>
    </citation>
    <scope>NUCLEOTIDE SEQUENCE [LARGE SCALE GENOMIC DNA]</scope>
</reference>
<sequence length="125" mass="14570">MDKHSLRQHSLNTAPPLPPSPSSSGGPAFFLHLYSATSIKERERERQKSEKYRKLLSTVYKPPRFRHRHHHPSHQVRPLPLPDFRRFISVSPSRILAHSFSFLNLFSFLPHSSIPQSLRRTDNRA</sequence>
<keyword evidence="3" id="KW-1185">Reference proteome</keyword>